<comment type="catalytic activity">
    <reaction evidence="2">
        <text>oxidized coenzyme F420-(gamma-L-Glu)(n) + a quinol + H(+) = reduced coenzyme F420-(gamma-L-Glu)(n) + a quinone</text>
        <dbReference type="Rhea" id="RHEA:39663"/>
        <dbReference type="Rhea" id="RHEA-COMP:12939"/>
        <dbReference type="Rhea" id="RHEA-COMP:14378"/>
        <dbReference type="ChEBI" id="CHEBI:15378"/>
        <dbReference type="ChEBI" id="CHEBI:24646"/>
        <dbReference type="ChEBI" id="CHEBI:132124"/>
        <dbReference type="ChEBI" id="CHEBI:133980"/>
        <dbReference type="ChEBI" id="CHEBI:139511"/>
    </reaction>
</comment>
<name>A0A6G8PW88_9ACTN</name>
<evidence type="ECO:0000313" key="4">
    <source>
        <dbReference type="Proteomes" id="UP000502706"/>
    </source>
</evidence>
<organism evidence="3 4">
    <name type="scientific">Rubrobacter marinus</name>
    <dbReference type="NCBI Taxonomy" id="2653852"/>
    <lineage>
        <taxon>Bacteria</taxon>
        <taxon>Bacillati</taxon>
        <taxon>Actinomycetota</taxon>
        <taxon>Rubrobacteria</taxon>
        <taxon>Rubrobacterales</taxon>
        <taxon>Rubrobacteraceae</taxon>
        <taxon>Rubrobacter</taxon>
    </lineage>
</organism>
<evidence type="ECO:0000313" key="3">
    <source>
        <dbReference type="EMBL" id="QIN78453.1"/>
    </source>
</evidence>
<reference evidence="3 4" key="1">
    <citation type="submission" date="2019-10" db="EMBL/GenBank/DDBJ databases">
        <title>Rubrobacter sp nov SCSIO 52915 isolated from a deep-sea sediment in the South China Sea.</title>
        <authorList>
            <person name="Chen R.W."/>
        </authorList>
    </citation>
    <scope>NUCLEOTIDE SEQUENCE [LARGE SCALE GENOMIC DNA]</scope>
    <source>
        <strain evidence="3 4">SCSIO 52915</strain>
    </source>
</reference>
<dbReference type="GO" id="GO:0070967">
    <property type="term" value="F:coenzyme F420 binding"/>
    <property type="evidence" value="ECO:0007669"/>
    <property type="project" value="TreeGrafter"/>
</dbReference>
<dbReference type="PANTHER" id="PTHR39428">
    <property type="entry name" value="F420H(2)-DEPENDENT QUINONE REDUCTASE RV1261C"/>
    <property type="match status" value="1"/>
</dbReference>
<dbReference type="NCBIfam" id="TIGR00026">
    <property type="entry name" value="hi_GC_TIGR00026"/>
    <property type="match status" value="1"/>
</dbReference>
<proteinExistence type="inferred from homology"/>
<dbReference type="Gene3D" id="2.30.110.10">
    <property type="entry name" value="Electron Transport, Fmn-binding Protein, Chain A"/>
    <property type="match status" value="1"/>
</dbReference>
<evidence type="ECO:0000256" key="1">
    <source>
        <dbReference type="ARBA" id="ARBA00008710"/>
    </source>
</evidence>
<accession>A0A6G8PW88</accession>
<gene>
    <name evidence="3" type="ORF">GBA65_07850</name>
</gene>
<dbReference type="EMBL" id="CP045121">
    <property type="protein sequence ID" value="QIN78453.1"/>
    <property type="molecule type" value="Genomic_DNA"/>
</dbReference>
<protein>
    <submittedName>
        <fullName evidence="3">Nitroreductase family deazaflavin-dependent oxidoreductase</fullName>
    </submittedName>
</protein>
<dbReference type="Pfam" id="PF04075">
    <property type="entry name" value="F420H2_quin_red"/>
    <property type="match status" value="1"/>
</dbReference>
<comment type="similarity">
    <text evidence="1">Belongs to the F420H(2)-dependent quinone reductase family.</text>
</comment>
<dbReference type="Proteomes" id="UP000502706">
    <property type="component" value="Chromosome"/>
</dbReference>
<evidence type="ECO:0000256" key="2">
    <source>
        <dbReference type="ARBA" id="ARBA00049106"/>
    </source>
</evidence>
<keyword evidence="4" id="KW-1185">Reference proteome</keyword>
<dbReference type="GO" id="GO:0005886">
    <property type="term" value="C:plasma membrane"/>
    <property type="evidence" value="ECO:0007669"/>
    <property type="project" value="TreeGrafter"/>
</dbReference>
<dbReference type="InterPro" id="IPR012349">
    <property type="entry name" value="Split_barrel_FMN-bd"/>
</dbReference>
<dbReference type="AlphaFoldDB" id="A0A6G8PW88"/>
<sequence>MIVLAANSGLPHPPGWYFNLKADPLVWVEVDGRTLRARAEELSDEEDAALWPRILRAAPEVARYGRRTSRRIPMVRLVPIRSDEGAPAGPAG</sequence>
<dbReference type="KEGG" id="rmar:GBA65_07850"/>
<dbReference type="PANTHER" id="PTHR39428:SF1">
    <property type="entry name" value="F420H(2)-DEPENDENT QUINONE REDUCTASE RV1261C"/>
    <property type="match status" value="1"/>
</dbReference>
<dbReference type="GO" id="GO:0016491">
    <property type="term" value="F:oxidoreductase activity"/>
    <property type="evidence" value="ECO:0007669"/>
    <property type="project" value="InterPro"/>
</dbReference>
<dbReference type="SUPFAM" id="SSF50475">
    <property type="entry name" value="FMN-binding split barrel"/>
    <property type="match status" value="1"/>
</dbReference>
<dbReference type="RefSeq" id="WP_166396128.1">
    <property type="nucleotide sequence ID" value="NZ_CP045121.1"/>
</dbReference>
<dbReference type="InterPro" id="IPR004378">
    <property type="entry name" value="F420H2_quin_Rdtase"/>
</dbReference>